<feature type="non-terminal residue" evidence="3">
    <location>
        <position position="434"/>
    </location>
</feature>
<evidence type="ECO:0000313" key="4">
    <source>
        <dbReference type="Proteomes" id="UP001152523"/>
    </source>
</evidence>
<reference evidence="3" key="1">
    <citation type="submission" date="2022-07" db="EMBL/GenBank/DDBJ databases">
        <authorList>
            <person name="Macas J."/>
            <person name="Novak P."/>
            <person name="Neumann P."/>
        </authorList>
    </citation>
    <scope>NUCLEOTIDE SEQUENCE</scope>
</reference>
<feature type="coiled-coil region" evidence="1">
    <location>
        <begin position="352"/>
        <end position="389"/>
    </location>
</feature>
<protein>
    <submittedName>
        <fullName evidence="3">Uncharacterized protein</fullName>
    </submittedName>
</protein>
<evidence type="ECO:0000313" key="3">
    <source>
        <dbReference type="EMBL" id="CAH9076936.1"/>
    </source>
</evidence>
<organism evidence="3 4">
    <name type="scientific">Cuscuta epithymum</name>
    <dbReference type="NCBI Taxonomy" id="186058"/>
    <lineage>
        <taxon>Eukaryota</taxon>
        <taxon>Viridiplantae</taxon>
        <taxon>Streptophyta</taxon>
        <taxon>Embryophyta</taxon>
        <taxon>Tracheophyta</taxon>
        <taxon>Spermatophyta</taxon>
        <taxon>Magnoliopsida</taxon>
        <taxon>eudicotyledons</taxon>
        <taxon>Gunneridae</taxon>
        <taxon>Pentapetalae</taxon>
        <taxon>asterids</taxon>
        <taxon>lamiids</taxon>
        <taxon>Solanales</taxon>
        <taxon>Convolvulaceae</taxon>
        <taxon>Cuscuteae</taxon>
        <taxon>Cuscuta</taxon>
        <taxon>Cuscuta subgen. Cuscuta</taxon>
    </lineage>
</organism>
<dbReference type="Pfam" id="PF03004">
    <property type="entry name" value="Transposase_24"/>
    <property type="match status" value="1"/>
</dbReference>
<dbReference type="EMBL" id="CAMAPF010000031">
    <property type="protein sequence ID" value="CAH9076936.1"/>
    <property type="molecule type" value="Genomic_DNA"/>
</dbReference>
<dbReference type="InterPro" id="IPR004252">
    <property type="entry name" value="Probable_transposase_24"/>
</dbReference>
<feature type="region of interest" description="Disordered" evidence="2">
    <location>
        <begin position="1"/>
        <end position="34"/>
    </location>
</feature>
<dbReference type="PANTHER" id="PTHR33144:SF50">
    <property type="entry name" value="OS03G0714750 PROTEIN"/>
    <property type="match status" value="1"/>
</dbReference>
<name>A0AAV0CN14_9ASTE</name>
<sequence length="434" mass="50060">MEVGHEDIDFGEDIYGLENEEHYSENGEDFDMERDDREDGMLLKMTTSYNNEANANVEGDTVLAANIKKKKVYKSNTPRGPTRNLQLAKLRPGERKKVDFNIKGEPIGVNRASLANYCGAIVRDTLNAPLYQIEEFSQIPDEKKDKMWRLILEKFDIGLDDVEDEEQYEKLSEKRKKTLMKSLKKKYKSYRGRLKSNYYDTEDTDVERLKDENKPPCVNKKEWKWLVEYFGSPKFQEMSKRNSKNRSCQTAGHTAGTKSFAQVIHEVCEKEQVMPNILEAYEITHTKIDKTPVNDVAKQNISKMKELLEQRAAGKNNLTDEEIYEKVKPKGKCQRGRRMGVSPSITSMYGSFSEGEQLRKEAEEAKKEANEAKKEAYEANEKNKVLTKEVKRFKGEMKNMKGCMEKLLNIMGYDISDLITNEVDEESDEMSSDG</sequence>
<accession>A0AAV0CN14</accession>
<gene>
    <name evidence="3" type="ORF">CEPIT_LOCUS5985</name>
</gene>
<proteinExistence type="predicted"/>
<dbReference type="Proteomes" id="UP001152523">
    <property type="component" value="Unassembled WGS sequence"/>
</dbReference>
<keyword evidence="1" id="KW-0175">Coiled coil</keyword>
<comment type="caution">
    <text evidence="3">The sequence shown here is derived from an EMBL/GenBank/DDBJ whole genome shotgun (WGS) entry which is preliminary data.</text>
</comment>
<dbReference type="PANTHER" id="PTHR33144">
    <property type="entry name" value="OS10G0409366 PROTEIN-RELATED"/>
    <property type="match status" value="1"/>
</dbReference>
<keyword evidence="4" id="KW-1185">Reference proteome</keyword>
<dbReference type="AlphaFoldDB" id="A0AAV0CN14"/>
<evidence type="ECO:0000256" key="2">
    <source>
        <dbReference type="SAM" id="MobiDB-lite"/>
    </source>
</evidence>
<evidence type="ECO:0000256" key="1">
    <source>
        <dbReference type="SAM" id="Coils"/>
    </source>
</evidence>